<keyword evidence="1" id="KW-0175">Coiled coil</keyword>
<keyword evidence="2" id="KW-0614">Plasmid</keyword>
<dbReference type="HOGENOM" id="CLU_1114365_0_0_3"/>
<proteinExistence type="predicted"/>
<feature type="coiled-coil region" evidence="1">
    <location>
        <begin position="217"/>
        <end position="244"/>
    </location>
</feature>
<evidence type="ECO:0000313" key="2">
    <source>
        <dbReference type="EMBL" id="ADN18623.1"/>
    </source>
</evidence>
<dbReference type="OrthoDB" id="422888at2"/>
<dbReference type="AlphaFoldDB" id="E0UNU3"/>
<dbReference type="Proteomes" id="UP000008206">
    <property type="component" value="Plasmid Cy782204"/>
</dbReference>
<organism evidence="2 3">
    <name type="scientific">Gloeothece verrucosa (strain PCC 7822)</name>
    <name type="common">Cyanothece sp. (strain PCC 7822)</name>
    <dbReference type="NCBI Taxonomy" id="497965"/>
    <lineage>
        <taxon>Bacteria</taxon>
        <taxon>Bacillati</taxon>
        <taxon>Cyanobacteriota</taxon>
        <taxon>Cyanophyceae</taxon>
        <taxon>Oscillatoriophycideae</taxon>
        <taxon>Chroococcales</taxon>
        <taxon>Aphanothecaceae</taxon>
        <taxon>Gloeothece</taxon>
        <taxon>Gloeothece verrucosa</taxon>
    </lineage>
</organism>
<gene>
    <name evidence="2" type="ordered locus">Cyan7822_6674</name>
</gene>
<dbReference type="EMBL" id="CP002202">
    <property type="protein sequence ID" value="ADN18623.1"/>
    <property type="molecule type" value="Genomic_DNA"/>
</dbReference>
<accession>E0UNU3</accession>
<protein>
    <submittedName>
        <fullName evidence="2">Uncharacterized protein</fullName>
    </submittedName>
</protein>
<geneLocation type="plasmid" evidence="2 3">
    <name>Cy782204</name>
</geneLocation>
<dbReference type="RefSeq" id="WP_013325745.1">
    <property type="nucleotide sequence ID" value="NC_014503.1"/>
</dbReference>
<dbReference type="eggNOG" id="COG2319">
    <property type="taxonomic scope" value="Bacteria"/>
</dbReference>
<keyword evidence="3" id="KW-1185">Reference proteome</keyword>
<evidence type="ECO:0000256" key="1">
    <source>
        <dbReference type="SAM" id="Coils"/>
    </source>
</evidence>
<evidence type="ECO:0000313" key="3">
    <source>
        <dbReference type="Proteomes" id="UP000008206"/>
    </source>
</evidence>
<dbReference type="KEGG" id="cyj:Cyan7822_6674"/>
<name>E0UNU3_GLOV7</name>
<reference evidence="3" key="1">
    <citation type="journal article" date="2011" name="MBio">
        <title>Novel metabolic attributes of the genus Cyanothece, comprising a group of unicellular nitrogen-fixing Cyanobacteria.</title>
        <authorList>
            <person name="Bandyopadhyay A."/>
            <person name="Elvitigala T."/>
            <person name="Welsh E."/>
            <person name="Stockel J."/>
            <person name="Liberton M."/>
            <person name="Min H."/>
            <person name="Sherman L.A."/>
            <person name="Pakrasi H.B."/>
        </authorList>
    </citation>
    <scope>NUCLEOTIDE SEQUENCE [LARGE SCALE GENOMIC DNA]</scope>
    <source>
        <strain evidence="3">PCC 7822</strain>
        <plasmid evidence="3">Cy782204</plasmid>
    </source>
</reference>
<sequence length="249" mass="28615">MNKKNQPINPMTQKVEYLMRAIYFVETKLGELETSLLEIKNRSSSSNHDLPNAARVTGFLQQAKVNKVELSESQLIEVYNEIPQLLSAYAVKVALTPESFREPTEGNIFLEESETGNYWIIRTGNEIHLLVPKVSLKFDIYKLKTVQHLFSFQGEVKSQNSEFFLMSPAKVSWLSNGKQWKLEDKGELYLLGLGEIFQGSQERDGRLQERQKLLCLLEQVLKENQVLRSQMEGLQSRLEVIEEGVKDAF</sequence>